<keyword evidence="4" id="KW-1185">Reference proteome</keyword>
<proteinExistence type="predicted"/>
<dbReference type="AlphaFoldDB" id="A0A9J6FZD5"/>
<feature type="coiled-coil region" evidence="1">
    <location>
        <begin position="361"/>
        <end position="402"/>
    </location>
</feature>
<protein>
    <recommendedName>
        <fullName evidence="5">CCHC-type domain-containing protein</fullName>
    </recommendedName>
</protein>
<evidence type="ECO:0000313" key="3">
    <source>
        <dbReference type="EMBL" id="KAH9367737.1"/>
    </source>
</evidence>
<organism evidence="3 4">
    <name type="scientific">Haemaphysalis longicornis</name>
    <name type="common">Bush tick</name>
    <dbReference type="NCBI Taxonomy" id="44386"/>
    <lineage>
        <taxon>Eukaryota</taxon>
        <taxon>Metazoa</taxon>
        <taxon>Ecdysozoa</taxon>
        <taxon>Arthropoda</taxon>
        <taxon>Chelicerata</taxon>
        <taxon>Arachnida</taxon>
        <taxon>Acari</taxon>
        <taxon>Parasitiformes</taxon>
        <taxon>Ixodida</taxon>
        <taxon>Ixodoidea</taxon>
        <taxon>Ixodidae</taxon>
        <taxon>Haemaphysalinae</taxon>
        <taxon>Haemaphysalis</taxon>
    </lineage>
</organism>
<reference evidence="3 4" key="1">
    <citation type="journal article" date="2020" name="Cell">
        <title>Large-Scale Comparative Analyses of Tick Genomes Elucidate Their Genetic Diversity and Vector Capacities.</title>
        <authorList>
            <consortium name="Tick Genome and Microbiome Consortium (TIGMIC)"/>
            <person name="Jia N."/>
            <person name="Wang J."/>
            <person name="Shi W."/>
            <person name="Du L."/>
            <person name="Sun Y."/>
            <person name="Zhan W."/>
            <person name="Jiang J.F."/>
            <person name="Wang Q."/>
            <person name="Zhang B."/>
            <person name="Ji P."/>
            <person name="Bell-Sakyi L."/>
            <person name="Cui X.M."/>
            <person name="Yuan T.T."/>
            <person name="Jiang B.G."/>
            <person name="Yang W.F."/>
            <person name="Lam T.T."/>
            <person name="Chang Q.C."/>
            <person name="Ding S.J."/>
            <person name="Wang X.J."/>
            <person name="Zhu J.G."/>
            <person name="Ruan X.D."/>
            <person name="Zhao L."/>
            <person name="Wei J.T."/>
            <person name="Ye R.Z."/>
            <person name="Que T.C."/>
            <person name="Du C.H."/>
            <person name="Zhou Y.H."/>
            <person name="Cheng J.X."/>
            <person name="Dai P.F."/>
            <person name="Guo W.B."/>
            <person name="Han X.H."/>
            <person name="Huang E.J."/>
            <person name="Li L.F."/>
            <person name="Wei W."/>
            <person name="Gao Y.C."/>
            <person name="Liu J.Z."/>
            <person name="Shao H.Z."/>
            <person name="Wang X."/>
            <person name="Wang C.C."/>
            <person name="Yang T.C."/>
            <person name="Huo Q.B."/>
            <person name="Li W."/>
            <person name="Chen H.Y."/>
            <person name="Chen S.E."/>
            <person name="Zhou L.G."/>
            <person name="Ni X.B."/>
            <person name="Tian J.H."/>
            <person name="Sheng Y."/>
            <person name="Liu T."/>
            <person name="Pan Y.S."/>
            <person name="Xia L.Y."/>
            <person name="Li J."/>
            <person name="Zhao F."/>
            <person name="Cao W.C."/>
        </authorList>
    </citation>
    <scope>NUCLEOTIDE SEQUENCE [LARGE SCALE GENOMIC DNA]</scope>
    <source>
        <strain evidence="3">HaeL-2018</strain>
    </source>
</reference>
<evidence type="ECO:0000313" key="4">
    <source>
        <dbReference type="Proteomes" id="UP000821853"/>
    </source>
</evidence>
<feature type="region of interest" description="Disordered" evidence="2">
    <location>
        <begin position="452"/>
        <end position="476"/>
    </location>
</feature>
<dbReference type="VEuPathDB" id="VectorBase:HLOH_051917"/>
<feature type="region of interest" description="Disordered" evidence="2">
    <location>
        <begin position="295"/>
        <end position="332"/>
    </location>
</feature>
<feature type="region of interest" description="Disordered" evidence="2">
    <location>
        <begin position="28"/>
        <end position="57"/>
    </location>
</feature>
<accession>A0A9J6FZD5</accession>
<feature type="compositionally biased region" description="Low complexity" evidence="2">
    <location>
        <begin position="298"/>
        <end position="313"/>
    </location>
</feature>
<sequence>MEYDELSGRTIQQPGPWKEILNARRRAKHPDYTSVVAPSQGKPTSPPRASPAPRLPESDYKIIYRPRHGLRLTSWSDRQIAAGLQAVSGIPEGIFNHQVIIQVQAIQNLVVASTPNEDCAEALHHVTTLQLGAVTYKVLSYFKHFPGTVKGVIHGLDPGTTTEQLPYILASTGPRIVQARMLGQSSSAVVTFEGPHVPFHIRAHGLFTRCRPYRRSVQCCMLCGDIGHRRDVCPTPEATVCAQCHERDPAREHACAPKCKLCGLEHLTASKECRKKLRPPPPPLHVRERLARSAVTYQRQPQQQPSAQQLHHQNVQENAQRQHQPPPHVSWSSIAANPVRVPEEFPPLPEQQPPTADNLRMQQLEKENEQLRKQLELQAARTEKLEQRIEELLNHLDTIKKVPAQHVAPTATTLEVTQRPPSVPTPTQMDISRLETLISDLGSKIERRIAAIERRKGSRRGSEAEKSQKTRGLFHQ</sequence>
<feature type="compositionally biased region" description="Pro residues" evidence="2">
    <location>
        <begin position="44"/>
        <end position="54"/>
    </location>
</feature>
<feature type="compositionally biased region" description="Basic and acidic residues" evidence="2">
    <location>
        <begin position="452"/>
        <end position="468"/>
    </location>
</feature>
<gene>
    <name evidence="3" type="ORF">HPB48_009827</name>
</gene>
<dbReference type="Proteomes" id="UP000821853">
    <property type="component" value="Chromosome 2"/>
</dbReference>
<evidence type="ECO:0008006" key="5">
    <source>
        <dbReference type="Google" id="ProtNLM"/>
    </source>
</evidence>
<keyword evidence="1" id="KW-0175">Coiled coil</keyword>
<dbReference type="EMBL" id="JABSTR010000004">
    <property type="protein sequence ID" value="KAH9367737.1"/>
    <property type="molecule type" value="Genomic_DNA"/>
</dbReference>
<name>A0A9J6FZD5_HAELO</name>
<evidence type="ECO:0000256" key="2">
    <source>
        <dbReference type="SAM" id="MobiDB-lite"/>
    </source>
</evidence>
<evidence type="ECO:0000256" key="1">
    <source>
        <dbReference type="SAM" id="Coils"/>
    </source>
</evidence>
<comment type="caution">
    <text evidence="3">The sequence shown here is derived from an EMBL/GenBank/DDBJ whole genome shotgun (WGS) entry which is preliminary data.</text>
</comment>